<keyword evidence="6" id="KW-0378">Hydrolase</keyword>
<evidence type="ECO:0000259" key="9">
    <source>
        <dbReference type="Pfam" id="PF13359"/>
    </source>
</evidence>
<dbReference type="Pfam" id="PF13359">
    <property type="entry name" value="DDE_Tnp_4"/>
    <property type="match status" value="1"/>
</dbReference>
<dbReference type="InterPro" id="IPR027806">
    <property type="entry name" value="HARBI1_dom"/>
</dbReference>
<dbReference type="RefSeq" id="XP_026277879.1">
    <property type="nucleotide sequence ID" value="XM_026422094.2"/>
</dbReference>
<keyword evidence="4" id="KW-0540">Nuclease</keyword>
<dbReference type="InterPro" id="IPR045249">
    <property type="entry name" value="HARBI1-like"/>
</dbReference>
<reference evidence="11" key="1">
    <citation type="submission" date="2025-08" db="UniProtKB">
        <authorList>
            <consortium name="RefSeq"/>
        </authorList>
    </citation>
    <scope>IDENTIFICATION</scope>
    <source>
        <tissue evidence="11">Whole organism</tissue>
    </source>
</reference>
<evidence type="ECO:0000256" key="5">
    <source>
        <dbReference type="ARBA" id="ARBA00022723"/>
    </source>
</evidence>
<dbReference type="GeneID" id="113206133"/>
<accession>A0A6J1S9M0</accession>
<evidence type="ECO:0000256" key="1">
    <source>
        <dbReference type="ARBA" id="ARBA00001968"/>
    </source>
</evidence>
<dbReference type="PANTHER" id="PTHR22930">
    <property type="match status" value="1"/>
</dbReference>
<evidence type="ECO:0000256" key="6">
    <source>
        <dbReference type="ARBA" id="ARBA00022801"/>
    </source>
</evidence>
<gene>
    <name evidence="11" type="primary">LOC113206133</name>
</gene>
<keyword evidence="7" id="KW-0539">Nucleus</keyword>
<evidence type="ECO:0000256" key="3">
    <source>
        <dbReference type="ARBA" id="ARBA00006958"/>
    </source>
</evidence>
<evidence type="ECO:0000313" key="11">
    <source>
        <dbReference type="RefSeq" id="XP_026277879.1"/>
    </source>
</evidence>
<dbReference type="KEGG" id="foc:113206133"/>
<keyword evidence="5" id="KW-0479">Metal-binding</keyword>
<feature type="region of interest" description="Disordered" evidence="8">
    <location>
        <begin position="330"/>
        <end position="350"/>
    </location>
</feature>
<evidence type="ECO:0000256" key="7">
    <source>
        <dbReference type="ARBA" id="ARBA00023242"/>
    </source>
</evidence>
<dbReference type="OrthoDB" id="8180859at2759"/>
<dbReference type="AlphaFoldDB" id="A0A6J1S9M0"/>
<evidence type="ECO:0000256" key="8">
    <source>
        <dbReference type="SAM" id="MobiDB-lite"/>
    </source>
</evidence>
<comment type="subcellular location">
    <subcellularLocation>
        <location evidence="2">Nucleus</location>
    </subcellularLocation>
</comment>
<dbReference type="GO" id="GO:0004518">
    <property type="term" value="F:nuclease activity"/>
    <property type="evidence" value="ECO:0007669"/>
    <property type="project" value="UniProtKB-KW"/>
</dbReference>
<evidence type="ECO:0000256" key="2">
    <source>
        <dbReference type="ARBA" id="ARBA00004123"/>
    </source>
</evidence>
<keyword evidence="10" id="KW-1185">Reference proteome</keyword>
<feature type="domain" description="DDE Tnp4" evidence="9">
    <location>
        <begin position="162"/>
        <end position="318"/>
    </location>
</feature>
<sequence length="389" mass="44992">MDHLILRIRLIRARERRHQIRINLARIKKRTLRDTSDPFGVTEADFRQHYRLPKILARRLIDELEPYMRQPQRASAIPVHLKVLCTLHFFANGNFQKPNGRNYDLAMSQPSVSRAIDEVVNVMNRLEILQAHIKFPREEAARREVIHKNWLASRLRGVVGYVDGTHVAIKRPTEREDVFVNRKGYHSMNVQITCDSDLVILNVVAQFPGCSHDSYIWAGCSIRRRMEAIYNNGQGQLCWLLGDSGYPEEPWLHTPLVDALPNTKERVYTDLHCSARNAVERCIGVLKGRFMCLSKIRALEYHHVKVSKIVNACCVLHNICVEARLPDPDPVEDDLEDAGNEALSDDEHDEDVVREVDGGRRRVRRQLLVEGQRIRQRYLIDCQVVPEQP</sequence>
<organism evidence="10 11">
    <name type="scientific">Frankliniella occidentalis</name>
    <name type="common">Western flower thrips</name>
    <name type="synonym">Euthrips occidentalis</name>
    <dbReference type="NCBI Taxonomy" id="133901"/>
    <lineage>
        <taxon>Eukaryota</taxon>
        <taxon>Metazoa</taxon>
        <taxon>Ecdysozoa</taxon>
        <taxon>Arthropoda</taxon>
        <taxon>Hexapoda</taxon>
        <taxon>Insecta</taxon>
        <taxon>Pterygota</taxon>
        <taxon>Neoptera</taxon>
        <taxon>Paraneoptera</taxon>
        <taxon>Thysanoptera</taxon>
        <taxon>Terebrantia</taxon>
        <taxon>Thripoidea</taxon>
        <taxon>Thripidae</taxon>
        <taxon>Frankliniella</taxon>
    </lineage>
</organism>
<dbReference type="PANTHER" id="PTHR22930:SF289">
    <property type="entry name" value="DDE TNP4 DOMAIN-CONTAINING PROTEIN-RELATED"/>
    <property type="match status" value="1"/>
</dbReference>
<evidence type="ECO:0000313" key="10">
    <source>
        <dbReference type="Proteomes" id="UP000504606"/>
    </source>
</evidence>
<dbReference type="GO" id="GO:0046872">
    <property type="term" value="F:metal ion binding"/>
    <property type="evidence" value="ECO:0007669"/>
    <property type="project" value="UniProtKB-KW"/>
</dbReference>
<dbReference type="GO" id="GO:0005634">
    <property type="term" value="C:nucleus"/>
    <property type="evidence" value="ECO:0007669"/>
    <property type="project" value="UniProtKB-SubCell"/>
</dbReference>
<comment type="cofactor">
    <cofactor evidence="1">
        <name>a divalent metal cation</name>
        <dbReference type="ChEBI" id="CHEBI:60240"/>
    </cofactor>
</comment>
<comment type="similarity">
    <text evidence="3">Belongs to the HARBI1 family.</text>
</comment>
<proteinExistence type="inferred from homology"/>
<dbReference type="GO" id="GO:0016787">
    <property type="term" value="F:hydrolase activity"/>
    <property type="evidence" value="ECO:0007669"/>
    <property type="project" value="UniProtKB-KW"/>
</dbReference>
<protein>
    <submittedName>
        <fullName evidence="11">Nuclease HARBI1</fullName>
    </submittedName>
</protein>
<name>A0A6J1S9M0_FRAOC</name>
<evidence type="ECO:0000256" key="4">
    <source>
        <dbReference type="ARBA" id="ARBA00022722"/>
    </source>
</evidence>
<dbReference type="Proteomes" id="UP000504606">
    <property type="component" value="Unplaced"/>
</dbReference>